<dbReference type="Pfam" id="PF07690">
    <property type="entry name" value="MFS_1"/>
    <property type="match status" value="1"/>
</dbReference>
<dbReference type="GO" id="GO:0005886">
    <property type="term" value="C:plasma membrane"/>
    <property type="evidence" value="ECO:0007669"/>
    <property type="project" value="UniProtKB-SubCell"/>
</dbReference>
<sequence>MPGIAQNKQGLKVLIAGSVLQLFLGIVYVWSVFVMPVSQFYGWDVSSVKLTTSYMLSFFVVGILIGGNLQVKIGSTRSVLLGGLLLSAGMFATAFIPQAYAWLVYVTYGIIGGFGVGVGYITVISAAQKWFPKNRGFATGISVCAFGFSTVVFAPLIETLIKQYGLQNTFLILSVGFFIVVLALFSFIKMPDESVTGNAASTALLSKRQYTVTEILKTKEFYFITLSLMLATAAFFILNPSFKTFAIERGLDPAMGTVVVMLTGVANALGRLGVPFLSDKIGREKAALSIIVATGLCALLLCFVQGFIFIATIVVIAFCYGGYSGIYPVITADYFGIKNVGSNYGAVMVGFAISALVFPMILNHVGDVTAKFIILASFAVVGAILVILLMRSNKKQ</sequence>
<keyword evidence="5 6" id="KW-0472">Membrane</keyword>
<evidence type="ECO:0000256" key="6">
    <source>
        <dbReference type="SAM" id="Phobius"/>
    </source>
</evidence>
<protein>
    <submittedName>
        <fullName evidence="8">OFA family oxalate/formate antiporter-like MFS transporter</fullName>
    </submittedName>
</protein>
<reference evidence="8 9" key="1">
    <citation type="submission" date="2018-07" db="EMBL/GenBank/DDBJ databases">
        <title>Genomic Encyclopedia of Type Strains, Phase IV (KMG-IV): sequencing the most valuable type-strain genomes for metagenomic binning, comparative biology and taxonomic classification.</title>
        <authorList>
            <person name="Goeker M."/>
        </authorList>
    </citation>
    <scope>NUCLEOTIDE SEQUENCE [LARGE SCALE GENOMIC DNA]</scope>
    <source>
        <strain evidence="8 9">DSM 27016</strain>
    </source>
</reference>
<dbReference type="InterPro" id="IPR011701">
    <property type="entry name" value="MFS"/>
</dbReference>
<dbReference type="InterPro" id="IPR036259">
    <property type="entry name" value="MFS_trans_sf"/>
</dbReference>
<dbReference type="RefSeq" id="WP_170138194.1">
    <property type="nucleotide sequence ID" value="NZ_QPJT01000022.1"/>
</dbReference>
<feature type="transmembrane region" description="Helical" evidence="6">
    <location>
        <begin position="344"/>
        <end position="362"/>
    </location>
</feature>
<dbReference type="PANTHER" id="PTHR11360">
    <property type="entry name" value="MONOCARBOXYLATE TRANSPORTER"/>
    <property type="match status" value="1"/>
</dbReference>
<evidence type="ECO:0000256" key="3">
    <source>
        <dbReference type="ARBA" id="ARBA00022692"/>
    </source>
</evidence>
<evidence type="ECO:0000259" key="7">
    <source>
        <dbReference type="PROSITE" id="PS50850"/>
    </source>
</evidence>
<feature type="transmembrane region" description="Helical" evidence="6">
    <location>
        <begin position="254"/>
        <end position="274"/>
    </location>
</feature>
<dbReference type="InterPro" id="IPR050327">
    <property type="entry name" value="Proton-linked_MCT"/>
</dbReference>
<dbReference type="InterPro" id="IPR020846">
    <property type="entry name" value="MFS_dom"/>
</dbReference>
<evidence type="ECO:0000313" key="9">
    <source>
        <dbReference type="Proteomes" id="UP000253034"/>
    </source>
</evidence>
<feature type="domain" description="Major facilitator superfamily (MFS) profile" evidence="7">
    <location>
        <begin position="10"/>
        <end position="394"/>
    </location>
</feature>
<feature type="transmembrane region" description="Helical" evidence="6">
    <location>
        <begin position="12"/>
        <end position="33"/>
    </location>
</feature>
<keyword evidence="4 6" id="KW-1133">Transmembrane helix</keyword>
<feature type="transmembrane region" description="Helical" evidence="6">
    <location>
        <begin position="368"/>
        <end position="390"/>
    </location>
</feature>
<dbReference type="GO" id="GO:0022857">
    <property type="term" value="F:transmembrane transporter activity"/>
    <property type="evidence" value="ECO:0007669"/>
    <property type="project" value="InterPro"/>
</dbReference>
<evidence type="ECO:0000256" key="1">
    <source>
        <dbReference type="ARBA" id="ARBA00004651"/>
    </source>
</evidence>
<feature type="transmembrane region" description="Helical" evidence="6">
    <location>
        <begin position="78"/>
        <end position="96"/>
    </location>
</feature>
<comment type="caution">
    <text evidence="8">The sequence shown here is derived from an EMBL/GenBank/DDBJ whole genome shotgun (WGS) entry which is preliminary data.</text>
</comment>
<feature type="transmembrane region" description="Helical" evidence="6">
    <location>
        <begin position="169"/>
        <end position="188"/>
    </location>
</feature>
<feature type="transmembrane region" description="Helical" evidence="6">
    <location>
        <begin position="286"/>
        <end position="308"/>
    </location>
</feature>
<keyword evidence="3 6" id="KW-0812">Transmembrane</keyword>
<gene>
    <name evidence="8" type="ORF">DFR58_1221</name>
</gene>
<evidence type="ECO:0000256" key="2">
    <source>
        <dbReference type="ARBA" id="ARBA00022448"/>
    </source>
</evidence>
<organism evidence="8 9">
    <name type="scientific">Anaerobacterium chartisolvens</name>
    <dbReference type="NCBI Taxonomy" id="1297424"/>
    <lineage>
        <taxon>Bacteria</taxon>
        <taxon>Bacillati</taxon>
        <taxon>Bacillota</taxon>
        <taxon>Clostridia</taxon>
        <taxon>Eubacteriales</taxon>
        <taxon>Oscillospiraceae</taxon>
        <taxon>Anaerobacterium</taxon>
    </lineage>
</organism>
<evidence type="ECO:0000313" key="8">
    <source>
        <dbReference type="EMBL" id="RCX12315.1"/>
    </source>
</evidence>
<feature type="transmembrane region" description="Helical" evidence="6">
    <location>
        <begin position="136"/>
        <end position="157"/>
    </location>
</feature>
<dbReference type="Proteomes" id="UP000253034">
    <property type="component" value="Unassembled WGS sequence"/>
</dbReference>
<proteinExistence type="predicted"/>
<dbReference type="AlphaFoldDB" id="A0A369ATA9"/>
<feature type="transmembrane region" description="Helical" evidence="6">
    <location>
        <begin position="53"/>
        <end position="71"/>
    </location>
</feature>
<feature type="transmembrane region" description="Helical" evidence="6">
    <location>
        <begin position="221"/>
        <end position="242"/>
    </location>
</feature>
<dbReference type="SUPFAM" id="SSF103473">
    <property type="entry name" value="MFS general substrate transporter"/>
    <property type="match status" value="1"/>
</dbReference>
<accession>A0A369ATA9</accession>
<comment type="subcellular location">
    <subcellularLocation>
        <location evidence="1">Cell membrane</location>
        <topology evidence="1">Multi-pass membrane protein</topology>
    </subcellularLocation>
</comment>
<keyword evidence="2" id="KW-0813">Transport</keyword>
<keyword evidence="9" id="KW-1185">Reference proteome</keyword>
<feature type="transmembrane region" description="Helical" evidence="6">
    <location>
        <begin position="314"/>
        <end position="337"/>
    </location>
</feature>
<evidence type="ECO:0000256" key="4">
    <source>
        <dbReference type="ARBA" id="ARBA00022989"/>
    </source>
</evidence>
<name>A0A369ATA9_9FIRM</name>
<dbReference type="EMBL" id="QPJT01000022">
    <property type="protein sequence ID" value="RCX12315.1"/>
    <property type="molecule type" value="Genomic_DNA"/>
</dbReference>
<dbReference type="Gene3D" id="1.20.1250.20">
    <property type="entry name" value="MFS general substrate transporter like domains"/>
    <property type="match status" value="2"/>
</dbReference>
<dbReference type="PANTHER" id="PTHR11360:SF304">
    <property type="entry name" value="MFS DOMAIN-CONTAINING PROTEIN"/>
    <property type="match status" value="1"/>
</dbReference>
<feature type="transmembrane region" description="Helical" evidence="6">
    <location>
        <begin position="102"/>
        <end position="124"/>
    </location>
</feature>
<evidence type="ECO:0000256" key="5">
    <source>
        <dbReference type="ARBA" id="ARBA00023136"/>
    </source>
</evidence>
<dbReference type="PROSITE" id="PS50850">
    <property type="entry name" value="MFS"/>
    <property type="match status" value="1"/>
</dbReference>